<dbReference type="InterPro" id="IPR011055">
    <property type="entry name" value="Dup_hybrid_motif"/>
</dbReference>
<reference evidence="5 6" key="1">
    <citation type="submission" date="2016-10" db="EMBL/GenBank/DDBJ databases">
        <authorList>
            <person name="Varghese N."/>
            <person name="Submissions S."/>
        </authorList>
    </citation>
    <scope>NUCLEOTIDE SEQUENCE [LARGE SCALE GENOMIC DNA]</scope>
    <source>
        <strain evidence="5 6">DSM 1361</strain>
    </source>
</reference>
<feature type="signal peptide" evidence="3">
    <location>
        <begin position="1"/>
        <end position="20"/>
    </location>
</feature>
<dbReference type="Proteomes" id="UP000243745">
    <property type="component" value="Unassembled WGS sequence"/>
</dbReference>
<feature type="chain" id="PRO_5025015572" evidence="3">
    <location>
        <begin position="21"/>
        <end position="410"/>
    </location>
</feature>
<dbReference type="PANTHER" id="PTHR21666:SF270">
    <property type="entry name" value="MUREIN HYDROLASE ACTIVATOR ENVC"/>
    <property type="match status" value="1"/>
</dbReference>
<feature type="region of interest" description="Disordered" evidence="2">
    <location>
        <begin position="256"/>
        <end position="275"/>
    </location>
</feature>
<dbReference type="AlphaFoldDB" id="A0A662ZGR1"/>
<dbReference type="RefSeq" id="WP_177178476.1">
    <property type="nucleotide sequence ID" value="NZ_FOXF01000005.1"/>
</dbReference>
<dbReference type="FunFam" id="2.70.70.10:FF:000003">
    <property type="entry name" value="Murein hydrolase activator EnvC"/>
    <property type="match status" value="1"/>
</dbReference>
<keyword evidence="1" id="KW-0175">Coiled coil</keyword>
<dbReference type="InterPro" id="IPR050570">
    <property type="entry name" value="Cell_wall_metabolism_enzyme"/>
</dbReference>
<dbReference type="Pfam" id="PF01551">
    <property type="entry name" value="Peptidase_M23"/>
    <property type="match status" value="1"/>
</dbReference>
<evidence type="ECO:0000259" key="4">
    <source>
        <dbReference type="Pfam" id="PF01551"/>
    </source>
</evidence>
<keyword evidence="5" id="KW-0378">Hydrolase</keyword>
<dbReference type="EMBL" id="FOXF01000005">
    <property type="protein sequence ID" value="SFP12882.1"/>
    <property type="molecule type" value="Genomic_DNA"/>
</dbReference>
<dbReference type="CDD" id="cd12797">
    <property type="entry name" value="M23_peptidase"/>
    <property type="match status" value="1"/>
</dbReference>
<dbReference type="InterPro" id="IPR016047">
    <property type="entry name" value="M23ase_b-sheet_dom"/>
</dbReference>
<dbReference type="Gene3D" id="6.10.250.3150">
    <property type="match status" value="1"/>
</dbReference>
<evidence type="ECO:0000256" key="1">
    <source>
        <dbReference type="SAM" id="Coils"/>
    </source>
</evidence>
<gene>
    <name evidence="5" type="ORF">SAMN02910344_00512</name>
</gene>
<proteinExistence type="predicted"/>
<dbReference type="GO" id="GO:0004222">
    <property type="term" value="F:metalloendopeptidase activity"/>
    <property type="evidence" value="ECO:0007669"/>
    <property type="project" value="TreeGrafter"/>
</dbReference>
<evidence type="ECO:0000313" key="5">
    <source>
        <dbReference type="EMBL" id="SFP12882.1"/>
    </source>
</evidence>
<evidence type="ECO:0000256" key="2">
    <source>
        <dbReference type="SAM" id="MobiDB-lite"/>
    </source>
</evidence>
<dbReference type="PANTHER" id="PTHR21666">
    <property type="entry name" value="PEPTIDASE-RELATED"/>
    <property type="match status" value="1"/>
</dbReference>
<dbReference type="Gene3D" id="2.70.70.10">
    <property type="entry name" value="Glucose Permease (Domain IIA)"/>
    <property type="match status" value="1"/>
</dbReference>
<evidence type="ECO:0000256" key="3">
    <source>
        <dbReference type="SAM" id="SignalP"/>
    </source>
</evidence>
<name>A0A662ZGR1_9GAMM</name>
<sequence>MTLLVPLFSVLFLLMQPSEAASSSQGKEEKSIATLKKDIERRTEIIKNHENDLMYLKKERQSYDKSIKQLDIKLSITENKIKLVSSQIDELVNQISDLERLTDTNKNQLRSMVRHLYMFGENPGIKLLLGNETAKDNDRYMTYYQILAEQRKEVISNIAQNQLEMENSKRYLENKKIELSNLKTEYDDNLGSLNKERSERKHMEEALQSNIDNEKLQLKKQEEALKALEKAIEQKKQELEKQRKKAEQKAIEQAKARAKKEGKDTEKAAKEEKENFARKNNLTGLGPKLSWPVKGSIIKNFGDIRFTNTKWTGILIACNAGNNITAVADGDVLYSGWLNGWGNIIVIDHGADYLTIYANNQNNLVKSGRRVHRGDSIATSGNSGGLQTNSLYFEIRKGGVPLNPRKFLHR</sequence>
<accession>A0A662ZGR1</accession>
<organism evidence="5 6">
    <name type="scientific">Ruminobacter amylophilus</name>
    <dbReference type="NCBI Taxonomy" id="867"/>
    <lineage>
        <taxon>Bacteria</taxon>
        <taxon>Pseudomonadati</taxon>
        <taxon>Pseudomonadota</taxon>
        <taxon>Gammaproteobacteria</taxon>
        <taxon>Aeromonadales</taxon>
        <taxon>Succinivibrionaceae</taxon>
        <taxon>Ruminobacter</taxon>
    </lineage>
</organism>
<feature type="domain" description="M23ase beta-sheet core" evidence="4">
    <location>
        <begin position="310"/>
        <end position="404"/>
    </location>
</feature>
<keyword evidence="3" id="KW-0732">Signal</keyword>
<feature type="coiled-coil region" evidence="1">
    <location>
        <begin position="32"/>
        <end position="108"/>
    </location>
</feature>
<keyword evidence="6" id="KW-1185">Reference proteome</keyword>
<dbReference type="SUPFAM" id="SSF51261">
    <property type="entry name" value="Duplicated hybrid motif"/>
    <property type="match status" value="1"/>
</dbReference>
<evidence type="ECO:0000313" key="6">
    <source>
        <dbReference type="Proteomes" id="UP000243745"/>
    </source>
</evidence>
<protein>
    <submittedName>
        <fullName evidence="5">Septal ring factor EnvC, activator of murein hydrolases AmiA and AmiB</fullName>
    </submittedName>
</protein>